<dbReference type="PANTHER" id="PTHR11455">
    <property type="entry name" value="CRYPTOCHROME"/>
    <property type="match status" value="1"/>
</dbReference>
<dbReference type="GO" id="GO:0003677">
    <property type="term" value="F:DNA binding"/>
    <property type="evidence" value="ECO:0007669"/>
    <property type="project" value="TreeGrafter"/>
</dbReference>
<evidence type="ECO:0000256" key="3">
    <source>
        <dbReference type="ARBA" id="ARBA00022827"/>
    </source>
</evidence>
<dbReference type="SUPFAM" id="SSF48173">
    <property type="entry name" value="Cryptochrome/photolyase FAD-binding domain"/>
    <property type="match status" value="1"/>
</dbReference>
<dbReference type="PANTHER" id="PTHR11455:SF22">
    <property type="entry name" value="CRYPTOCHROME DASH"/>
    <property type="match status" value="1"/>
</dbReference>
<keyword evidence="2" id="KW-0285">Flavoprotein</keyword>
<reference evidence="5" key="1">
    <citation type="submission" date="2016-10" db="EMBL/GenBank/DDBJ databases">
        <title>Sequence of Gallionella enrichment culture.</title>
        <authorList>
            <person name="Poehlein A."/>
            <person name="Muehling M."/>
            <person name="Daniel R."/>
        </authorList>
    </citation>
    <scope>NUCLEOTIDE SEQUENCE</scope>
</reference>
<dbReference type="GO" id="GO:0003904">
    <property type="term" value="F:deoxyribodipyrimidine photo-lyase activity"/>
    <property type="evidence" value="ECO:0007669"/>
    <property type="project" value="TreeGrafter"/>
</dbReference>
<evidence type="ECO:0000313" key="5">
    <source>
        <dbReference type="EMBL" id="OIQ65078.1"/>
    </source>
</evidence>
<evidence type="ECO:0000256" key="1">
    <source>
        <dbReference type="ARBA" id="ARBA00001974"/>
    </source>
</evidence>
<keyword evidence="3" id="KW-0274">FAD</keyword>
<comment type="cofactor">
    <cofactor evidence="1">
        <name>FAD</name>
        <dbReference type="ChEBI" id="CHEBI:57692"/>
    </cofactor>
</comment>
<dbReference type="EMBL" id="MLJW01007606">
    <property type="protein sequence ID" value="OIQ65078.1"/>
    <property type="molecule type" value="Genomic_DNA"/>
</dbReference>
<dbReference type="InterPro" id="IPR005101">
    <property type="entry name" value="Cryptochr/Photolyase_FAD-bd"/>
</dbReference>
<organism evidence="5">
    <name type="scientific">mine drainage metagenome</name>
    <dbReference type="NCBI Taxonomy" id="410659"/>
    <lineage>
        <taxon>unclassified sequences</taxon>
        <taxon>metagenomes</taxon>
        <taxon>ecological metagenomes</taxon>
    </lineage>
</organism>
<accession>A0A1J5P1T9</accession>
<evidence type="ECO:0000259" key="4">
    <source>
        <dbReference type="Pfam" id="PF03441"/>
    </source>
</evidence>
<comment type="caution">
    <text evidence="5">The sequence shown here is derived from an EMBL/GenBank/DDBJ whole genome shotgun (WGS) entry which is preliminary data.</text>
</comment>
<dbReference type="InterPro" id="IPR002081">
    <property type="entry name" value="Cryptochrome/DNA_photolyase_1"/>
</dbReference>
<sequence length="137" mass="15343">MFKKHGQKFIAAKNNETAVPATDNEDALFETWKNGETGIPLIDAVMHELNATGYINNYGRQIVASFLVNDLKVDWTKGAAYFEEKLVDYSPASNWGNWAFIAGVNDARESRYAIAVKPPTDLVTNNDFIDTWLPQLS</sequence>
<name>A0A1J5P1T9_9ZZZZ</name>
<feature type="domain" description="Cryptochrome/DNA photolyase FAD-binding" evidence="4">
    <location>
        <begin position="13"/>
        <end position="136"/>
    </location>
</feature>
<protein>
    <submittedName>
        <fullName evidence="5">Cryptochrome DASH</fullName>
    </submittedName>
</protein>
<dbReference type="Gene3D" id="1.10.579.10">
    <property type="entry name" value="DNA Cyclobutane Dipyrimidine Photolyase, subunit A, domain 3"/>
    <property type="match status" value="1"/>
</dbReference>
<dbReference type="Pfam" id="PF03441">
    <property type="entry name" value="FAD_binding_7"/>
    <property type="match status" value="1"/>
</dbReference>
<dbReference type="GO" id="GO:0071949">
    <property type="term" value="F:FAD binding"/>
    <property type="evidence" value="ECO:0007669"/>
    <property type="project" value="TreeGrafter"/>
</dbReference>
<dbReference type="AlphaFoldDB" id="A0A1J5P1T9"/>
<dbReference type="InterPro" id="IPR036134">
    <property type="entry name" value="Crypto/Photolyase_FAD-like_sf"/>
</dbReference>
<proteinExistence type="predicted"/>
<gene>
    <name evidence="5" type="primary">cry</name>
    <name evidence="5" type="ORF">GALL_533670</name>
</gene>
<dbReference type="GO" id="GO:0000719">
    <property type="term" value="P:photoreactive repair"/>
    <property type="evidence" value="ECO:0007669"/>
    <property type="project" value="TreeGrafter"/>
</dbReference>
<dbReference type="PRINTS" id="PR00147">
    <property type="entry name" value="DNAPHOTLYASE"/>
</dbReference>
<evidence type="ECO:0000256" key="2">
    <source>
        <dbReference type="ARBA" id="ARBA00022630"/>
    </source>
</evidence>